<proteinExistence type="inferred from homology"/>
<dbReference type="InterPro" id="IPR036390">
    <property type="entry name" value="WH_DNA-bd_sf"/>
</dbReference>
<dbReference type="PANTHER" id="PTHR30579:SF7">
    <property type="entry name" value="HTH-TYPE TRANSCRIPTIONAL REGULATOR LRHA-RELATED"/>
    <property type="match status" value="1"/>
</dbReference>
<gene>
    <name evidence="6" type="ORF">Y958_18800</name>
</gene>
<dbReference type="AlphaFoldDB" id="A0A248JW46"/>
<dbReference type="InterPro" id="IPR050176">
    <property type="entry name" value="LTTR"/>
</dbReference>
<dbReference type="Proteomes" id="UP000197153">
    <property type="component" value="Chromosome 2"/>
</dbReference>
<keyword evidence="3" id="KW-0238">DNA-binding</keyword>
<dbReference type="InterPro" id="IPR000847">
    <property type="entry name" value="LysR_HTH_N"/>
</dbReference>
<keyword evidence="2" id="KW-0805">Transcription regulation</keyword>
<keyword evidence="7" id="KW-1185">Reference proteome</keyword>
<accession>A0A248JW46</accession>
<comment type="similarity">
    <text evidence="1">Belongs to the LysR transcriptional regulatory family.</text>
</comment>
<dbReference type="Gene3D" id="3.40.190.10">
    <property type="entry name" value="Periplasmic binding protein-like II"/>
    <property type="match status" value="2"/>
</dbReference>
<evidence type="ECO:0000313" key="7">
    <source>
        <dbReference type="Proteomes" id="UP000197153"/>
    </source>
</evidence>
<dbReference type="PANTHER" id="PTHR30579">
    <property type="entry name" value="TRANSCRIPTIONAL REGULATOR"/>
    <property type="match status" value="1"/>
</dbReference>
<dbReference type="SUPFAM" id="SSF46785">
    <property type="entry name" value="Winged helix' DNA-binding domain"/>
    <property type="match status" value="1"/>
</dbReference>
<dbReference type="PROSITE" id="PS50931">
    <property type="entry name" value="HTH_LYSR"/>
    <property type="match status" value="1"/>
</dbReference>
<dbReference type="PRINTS" id="PR00039">
    <property type="entry name" value="HTHLYSR"/>
</dbReference>
<dbReference type="Gene3D" id="1.10.10.10">
    <property type="entry name" value="Winged helix-like DNA-binding domain superfamily/Winged helix DNA-binding domain"/>
    <property type="match status" value="1"/>
</dbReference>
<organism evidence="6 7">
    <name type="scientific">Nitrospirillum viridazoti CBAmc</name>
    <dbReference type="NCBI Taxonomy" id="1441467"/>
    <lineage>
        <taxon>Bacteria</taxon>
        <taxon>Pseudomonadati</taxon>
        <taxon>Pseudomonadota</taxon>
        <taxon>Alphaproteobacteria</taxon>
        <taxon>Rhodospirillales</taxon>
        <taxon>Azospirillaceae</taxon>
        <taxon>Nitrospirillum</taxon>
        <taxon>Nitrospirillum viridazoti</taxon>
    </lineage>
</organism>
<dbReference type="Pfam" id="PF03466">
    <property type="entry name" value="LysR_substrate"/>
    <property type="match status" value="1"/>
</dbReference>
<dbReference type="RefSeq" id="WP_088873479.1">
    <property type="nucleotide sequence ID" value="NZ_CP022111.1"/>
</dbReference>
<dbReference type="SUPFAM" id="SSF53850">
    <property type="entry name" value="Periplasmic binding protein-like II"/>
    <property type="match status" value="1"/>
</dbReference>
<feature type="domain" description="HTH lysR-type" evidence="5">
    <location>
        <begin position="5"/>
        <end position="62"/>
    </location>
</feature>
<dbReference type="InterPro" id="IPR005119">
    <property type="entry name" value="LysR_subst-bd"/>
</dbReference>
<reference evidence="6 7" key="1">
    <citation type="submission" date="2017-06" db="EMBL/GenBank/DDBJ databases">
        <title>Complete genome sequence of Nitrospirillum amazonense strain CBAmC, an endophytic nitrogen-fixing and plant growth-promoting bacterium, isolated from sugarcane.</title>
        <authorList>
            <person name="Schwab S."/>
            <person name="dos Santos Teixeira K.R."/>
            <person name="Simoes Araujo J.L."/>
            <person name="Soares Vidal M."/>
            <person name="Borges de Freitas H.R."/>
            <person name="Rivello Crivelaro A.L."/>
            <person name="Bueno de Camargo Nunes A."/>
            <person name="dos Santos C.M."/>
            <person name="Palmeira da Silva Rosa D."/>
            <person name="da Silva Padilha D."/>
            <person name="da Silva E."/>
            <person name="Araujo Terra L."/>
            <person name="Soares Mendes V."/>
            <person name="Farinelli L."/>
            <person name="Magalhaes Cruz L."/>
            <person name="Baldani J.I."/>
        </authorList>
    </citation>
    <scope>NUCLEOTIDE SEQUENCE [LARGE SCALE GENOMIC DNA]</scope>
    <source>
        <strain evidence="6 7">CBAmC</strain>
    </source>
</reference>
<dbReference type="KEGG" id="nao:Y958_18800"/>
<dbReference type="GO" id="GO:0003677">
    <property type="term" value="F:DNA binding"/>
    <property type="evidence" value="ECO:0007669"/>
    <property type="project" value="UniProtKB-KW"/>
</dbReference>
<dbReference type="Pfam" id="PF00126">
    <property type="entry name" value="HTH_1"/>
    <property type="match status" value="1"/>
</dbReference>
<protein>
    <submittedName>
        <fullName evidence="6">LysR family transcriptional regulator</fullName>
    </submittedName>
</protein>
<dbReference type="EMBL" id="CP022111">
    <property type="protein sequence ID" value="ASG22937.1"/>
    <property type="molecule type" value="Genomic_DNA"/>
</dbReference>
<evidence type="ECO:0000256" key="3">
    <source>
        <dbReference type="ARBA" id="ARBA00023125"/>
    </source>
</evidence>
<dbReference type="GO" id="GO:0003700">
    <property type="term" value="F:DNA-binding transcription factor activity"/>
    <property type="evidence" value="ECO:0007669"/>
    <property type="project" value="InterPro"/>
</dbReference>
<evidence type="ECO:0000256" key="2">
    <source>
        <dbReference type="ARBA" id="ARBA00023015"/>
    </source>
</evidence>
<dbReference type="InterPro" id="IPR036388">
    <property type="entry name" value="WH-like_DNA-bd_sf"/>
</dbReference>
<evidence type="ECO:0000313" key="6">
    <source>
        <dbReference type="EMBL" id="ASG22937.1"/>
    </source>
</evidence>
<evidence type="ECO:0000256" key="1">
    <source>
        <dbReference type="ARBA" id="ARBA00009437"/>
    </source>
</evidence>
<sequence>MPPNLPTELLRTFVAIVDAGTLQKATERIFLTQSALSLQIKRLEDLLQTQLFLREGRRLTLAPAGVTLLGFARKILEMNEQAVSAVTAGAFAGPVRVGMVQDMTDTLLTGVLASYAQIHPQAQLHARIAGTAELLEQMTADRLDVVAGFGPAGDPNGVLTVPVRWMGNPELLSADVLPLVVLETPCRFREAALAALDRIGRPHRIVVETPNLSSLRAAVRAGLGLTCRAMAFDPLPPLPLGVLPPLAPVSVILAHRPNPSESITSLISLVHQAISAQGAGDDDGEEDEPRANAA</sequence>
<evidence type="ECO:0000256" key="4">
    <source>
        <dbReference type="ARBA" id="ARBA00023163"/>
    </source>
</evidence>
<keyword evidence="4" id="KW-0804">Transcription</keyword>
<name>A0A248JW46_9PROT</name>
<evidence type="ECO:0000259" key="5">
    <source>
        <dbReference type="PROSITE" id="PS50931"/>
    </source>
</evidence>